<evidence type="ECO:0000313" key="1">
    <source>
        <dbReference type="EMBL" id="MES1919226.1"/>
    </source>
</evidence>
<comment type="caution">
    <text evidence="1">The sequence shown here is derived from an EMBL/GenBank/DDBJ whole genome shotgun (WGS) entry which is preliminary data.</text>
</comment>
<accession>A0ABV2AHS3</accession>
<sequence length="73" mass="8665">MLVSPIPLVYVPTATATKASQFEKGLTQHWSYGEKRYEQKKMLDMLFKWKFFKKGRELIILGGYFNDEIYKIL</sequence>
<name>A0ABV2AHS3_9EUKA</name>
<reference evidence="1 2" key="1">
    <citation type="journal article" date="2024" name="BMC Biol.">
        <title>Comparative genomics of Ascetosporea gives new insight into the evolutionary basis for animal parasitism in Rhizaria.</title>
        <authorList>
            <person name="Hiltunen Thoren M."/>
            <person name="Onut-Brannstrom I."/>
            <person name="Alfjorden A."/>
            <person name="Peckova H."/>
            <person name="Swords F."/>
            <person name="Hooper C."/>
            <person name="Holzer A.S."/>
            <person name="Bass D."/>
            <person name="Burki F."/>
        </authorList>
    </citation>
    <scope>NUCLEOTIDE SEQUENCE [LARGE SCALE GENOMIC DNA]</scope>
    <source>
        <strain evidence="1">20-A016</strain>
    </source>
</reference>
<protein>
    <submittedName>
        <fullName evidence="1">Uncharacterized protein</fullName>
    </submittedName>
</protein>
<dbReference type="EMBL" id="JBDODL010000231">
    <property type="protein sequence ID" value="MES1919226.1"/>
    <property type="molecule type" value="Genomic_DNA"/>
</dbReference>
<proteinExistence type="predicted"/>
<dbReference type="Proteomes" id="UP001439008">
    <property type="component" value="Unassembled WGS sequence"/>
</dbReference>
<evidence type="ECO:0000313" key="2">
    <source>
        <dbReference type="Proteomes" id="UP001439008"/>
    </source>
</evidence>
<gene>
    <name evidence="1" type="ORF">MHBO_001086</name>
</gene>
<keyword evidence="2" id="KW-1185">Reference proteome</keyword>
<organism evidence="1 2">
    <name type="scientific">Bonamia ostreae</name>
    <dbReference type="NCBI Taxonomy" id="126728"/>
    <lineage>
        <taxon>Eukaryota</taxon>
        <taxon>Sar</taxon>
        <taxon>Rhizaria</taxon>
        <taxon>Endomyxa</taxon>
        <taxon>Ascetosporea</taxon>
        <taxon>Haplosporida</taxon>
        <taxon>Bonamia</taxon>
    </lineage>
</organism>